<proteinExistence type="predicted"/>
<dbReference type="AlphaFoldDB" id="A0A2M7XBH8"/>
<dbReference type="EMBL" id="PFWU01000047">
    <property type="protein sequence ID" value="PJA45202.1"/>
    <property type="molecule type" value="Genomic_DNA"/>
</dbReference>
<protein>
    <submittedName>
        <fullName evidence="2">Uncharacterized protein</fullName>
    </submittedName>
</protein>
<accession>A0A2M7XBH8</accession>
<name>A0A2M7XBH8_9BACT</name>
<feature type="coiled-coil region" evidence="1">
    <location>
        <begin position="270"/>
        <end position="297"/>
    </location>
</feature>
<comment type="caution">
    <text evidence="2">The sequence shown here is derived from an EMBL/GenBank/DDBJ whole genome shotgun (WGS) entry which is preliminary data.</text>
</comment>
<evidence type="ECO:0000313" key="2">
    <source>
        <dbReference type="EMBL" id="PJA45202.1"/>
    </source>
</evidence>
<sequence>MKVIKLGPIEGSILRALIEEYLAHGPVDQVTRDKISARHSDSTPGIVFVDLLRRKGAVISDKGDTQKDKDVIPVVDGVIYVDSRTRERIWPVEEVPPEQVPTEDGPDMDVKREVMGAQTPPLQLKSSAQVKIYGRLLARQRQNPDQAFTCNDLYEDIEPEGVLAPWSMVHRLHTLGMIERVGKVSSNTDGSGGRPQWIYKIIFRSYQPVGGEVVIPPECMEVQREEDESDGEDFPETPTEVKEAAPRLRTKEEIAHQIEEVRTQAGQLRVDLLNQRLAELTEHEAELNRERETLELRLGEIKLSLGWVASKREALSGGEETLVCSEAEVLEEKTERLRQVLENYDLLVTNAMS</sequence>
<evidence type="ECO:0000256" key="1">
    <source>
        <dbReference type="SAM" id="Coils"/>
    </source>
</evidence>
<dbReference type="Proteomes" id="UP000229385">
    <property type="component" value="Unassembled WGS sequence"/>
</dbReference>
<gene>
    <name evidence="2" type="ORF">CO174_04530</name>
</gene>
<organism evidence="2 3">
    <name type="scientific">Candidatus Uhrbacteria bacterium CG_4_9_14_3_um_filter_50_9</name>
    <dbReference type="NCBI Taxonomy" id="1975035"/>
    <lineage>
        <taxon>Bacteria</taxon>
        <taxon>Candidatus Uhriibacteriota</taxon>
    </lineage>
</organism>
<reference evidence="3" key="1">
    <citation type="submission" date="2017-09" db="EMBL/GenBank/DDBJ databases">
        <title>Depth-based differentiation of microbial function through sediment-hosted aquifers and enrichment of novel symbionts in the deep terrestrial subsurface.</title>
        <authorList>
            <person name="Probst A.J."/>
            <person name="Ladd B."/>
            <person name="Jarett J.K."/>
            <person name="Geller-Mcgrath D.E."/>
            <person name="Sieber C.M.K."/>
            <person name="Emerson J.B."/>
            <person name="Anantharaman K."/>
            <person name="Thomas B.C."/>
            <person name="Malmstrom R."/>
            <person name="Stieglmeier M."/>
            <person name="Klingl A."/>
            <person name="Woyke T."/>
            <person name="Ryan C.M."/>
            <person name="Banfield J.F."/>
        </authorList>
    </citation>
    <scope>NUCLEOTIDE SEQUENCE [LARGE SCALE GENOMIC DNA]</scope>
</reference>
<evidence type="ECO:0000313" key="3">
    <source>
        <dbReference type="Proteomes" id="UP000229385"/>
    </source>
</evidence>
<keyword evidence="1" id="KW-0175">Coiled coil</keyword>